<accession>A0A1S6HVS8</accession>
<dbReference type="EMBL" id="CP014782">
    <property type="protein sequence ID" value="AQS39572.1"/>
    <property type="molecule type" value="Genomic_DNA"/>
</dbReference>
<evidence type="ECO:0000313" key="3">
    <source>
        <dbReference type="Proteomes" id="UP000189545"/>
    </source>
</evidence>
<organism evidence="2 3">
    <name type="scientific">Shewanella psychrophila</name>
    <dbReference type="NCBI Taxonomy" id="225848"/>
    <lineage>
        <taxon>Bacteria</taxon>
        <taxon>Pseudomonadati</taxon>
        <taxon>Pseudomonadota</taxon>
        <taxon>Gammaproteobacteria</taxon>
        <taxon>Alteromonadales</taxon>
        <taxon>Shewanellaceae</taxon>
        <taxon>Shewanella</taxon>
    </lineage>
</organism>
<dbReference type="Proteomes" id="UP000189545">
    <property type="component" value="Chromosome"/>
</dbReference>
<dbReference type="Pfam" id="PF01979">
    <property type="entry name" value="Amidohydro_1"/>
    <property type="match status" value="1"/>
</dbReference>
<dbReference type="Gene3D" id="3.20.20.140">
    <property type="entry name" value="Metal-dependent hydrolases"/>
    <property type="match status" value="1"/>
</dbReference>
<dbReference type="PANTHER" id="PTHR43135:SF3">
    <property type="entry name" value="ALPHA-D-RIBOSE 1-METHYLPHOSPHONATE 5-TRIPHOSPHATE DIPHOSPHATASE"/>
    <property type="match status" value="1"/>
</dbReference>
<dbReference type="AlphaFoldDB" id="A0A1S6HVS8"/>
<sequence length="70" mass="7544">MHQAGMSNADILKSATVNGVDLIDMSDKLGTLEVGKYADIIATDTSLLKQIEALLDVDFVMKGGKVYKNK</sequence>
<dbReference type="InterPro" id="IPR051781">
    <property type="entry name" value="Metallo-dep_Hydrolase"/>
</dbReference>
<dbReference type="Gene3D" id="2.30.40.10">
    <property type="entry name" value="Urease, subunit C, domain 1"/>
    <property type="match status" value="1"/>
</dbReference>
<evidence type="ECO:0000313" key="2">
    <source>
        <dbReference type="EMBL" id="AQS39572.1"/>
    </source>
</evidence>
<dbReference type="InterPro" id="IPR011059">
    <property type="entry name" value="Metal-dep_hydrolase_composite"/>
</dbReference>
<gene>
    <name evidence="2" type="ORF">Sps_04487</name>
</gene>
<name>A0A1S6HVS8_9GAMM</name>
<feature type="domain" description="Amidohydrolase-related" evidence="1">
    <location>
        <begin position="4"/>
        <end position="66"/>
    </location>
</feature>
<keyword evidence="3" id="KW-1185">Reference proteome</keyword>
<dbReference type="KEGG" id="spsw:Sps_04487"/>
<reference evidence="2 3" key="1">
    <citation type="submission" date="2016-03" db="EMBL/GenBank/DDBJ databases">
        <title>Complete genome sequence of Shewanella psychrophila WP2, a deep sea bacterium isolated from west Pacific sediment.</title>
        <authorList>
            <person name="Xu G."/>
            <person name="Jian H."/>
        </authorList>
    </citation>
    <scope>NUCLEOTIDE SEQUENCE [LARGE SCALE GENOMIC DNA]</scope>
    <source>
        <strain evidence="2 3">WP2</strain>
    </source>
</reference>
<dbReference type="STRING" id="225848.Sps_04487"/>
<evidence type="ECO:0000259" key="1">
    <source>
        <dbReference type="Pfam" id="PF01979"/>
    </source>
</evidence>
<dbReference type="GO" id="GO:0016810">
    <property type="term" value="F:hydrolase activity, acting on carbon-nitrogen (but not peptide) bonds"/>
    <property type="evidence" value="ECO:0007669"/>
    <property type="project" value="InterPro"/>
</dbReference>
<protein>
    <recommendedName>
        <fullName evidence="1">Amidohydrolase-related domain-containing protein</fullName>
    </recommendedName>
</protein>
<dbReference type="RefSeq" id="WP_335695437.1">
    <property type="nucleotide sequence ID" value="NZ_CP014782.1"/>
</dbReference>
<proteinExistence type="predicted"/>
<dbReference type="SUPFAM" id="SSF51338">
    <property type="entry name" value="Composite domain of metallo-dependent hydrolases"/>
    <property type="match status" value="1"/>
</dbReference>
<dbReference type="PANTHER" id="PTHR43135">
    <property type="entry name" value="ALPHA-D-RIBOSE 1-METHYLPHOSPHONATE 5-TRIPHOSPHATE DIPHOSPHATASE"/>
    <property type="match status" value="1"/>
</dbReference>
<dbReference type="InterPro" id="IPR006680">
    <property type="entry name" value="Amidohydro-rel"/>
</dbReference>